<keyword evidence="3" id="KW-1185">Reference proteome</keyword>
<name>A0A316JVJ1_9HYPH</name>
<protein>
    <submittedName>
        <fullName evidence="2">Glycosyl transferase</fullName>
    </submittedName>
</protein>
<dbReference type="EMBL" id="QGDB01000001">
    <property type="protein sequence ID" value="PWL19200.1"/>
    <property type="molecule type" value="Genomic_DNA"/>
</dbReference>
<feature type="domain" description="Glycosyl transferase family 25" evidence="1">
    <location>
        <begin position="4"/>
        <end position="179"/>
    </location>
</feature>
<dbReference type="CDD" id="cd06532">
    <property type="entry name" value="Glyco_transf_25"/>
    <property type="match status" value="1"/>
</dbReference>
<evidence type="ECO:0000313" key="2">
    <source>
        <dbReference type="EMBL" id="PWL19200.1"/>
    </source>
</evidence>
<gene>
    <name evidence="2" type="ORF">DKP76_01140</name>
</gene>
<dbReference type="OrthoDB" id="259382at2"/>
<dbReference type="InterPro" id="IPR002654">
    <property type="entry name" value="Glyco_trans_25"/>
</dbReference>
<proteinExistence type="predicted"/>
<dbReference type="AlphaFoldDB" id="A0A316JVJ1"/>
<reference evidence="2 3" key="1">
    <citation type="submission" date="2018-05" db="EMBL/GenBank/DDBJ databases">
        <title>Comparative genomic sequence analysis between strain HN4 and CCM 8460T (Falsochrobactrum ovis) will provide more evidence to prove that HN4 is a new species of Falsochrobactrum.</title>
        <authorList>
            <person name="Lyu W."/>
            <person name="Sun L."/>
            <person name="Yao L."/>
        </authorList>
    </citation>
    <scope>NUCLEOTIDE SEQUENCE [LARGE SCALE GENOMIC DNA]</scope>
    <source>
        <strain evidence="2 3">HN4</strain>
    </source>
</reference>
<comment type="caution">
    <text evidence="2">The sequence shown here is derived from an EMBL/GenBank/DDBJ whole genome shotgun (WGS) entry which is preliminary data.</text>
</comment>
<dbReference type="RefSeq" id="WP_109704592.1">
    <property type="nucleotide sequence ID" value="NZ_QGDB01000001.1"/>
</dbReference>
<evidence type="ECO:0000259" key="1">
    <source>
        <dbReference type="Pfam" id="PF01755"/>
    </source>
</evidence>
<accession>A0A316JVJ1</accession>
<organism evidence="2 3">
    <name type="scientific">Falsochrobactrum shanghaiense</name>
    <dbReference type="NCBI Taxonomy" id="2201899"/>
    <lineage>
        <taxon>Bacteria</taxon>
        <taxon>Pseudomonadati</taxon>
        <taxon>Pseudomonadota</taxon>
        <taxon>Alphaproteobacteria</taxon>
        <taxon>Hyphomicrobiales</taxon>
        <taxon>Brucellaceae</taxon>
        <taxon>Falsochrobactrum</taxon>
    </lineage>
</organism>
<dbReference type="Pfam" id="PF01755">
    <property type="entry name" value="Glyco_transf_25"/>
    <property type="match status" value="1"/>
</dbReference>
<sequence>MNVKAFIIHLARASERASQVEKLIRKLPLKAEVIDAVDSRTLSDSAIAQVYKRHLHAPHYPFRLSRNEIACFLSHRKAWQAIIDQKLDAGFVIEDDIELTEVFESALRAALDHLEPGGFIRFAFREDREQGREVFRSGKVRIIIPDPIGLGMVAQLVSHDAAKKLLEVTRQFDRPVDTTIQMRWMTGLQPLSVLPGGVREISARLGGTTVQLRKSFIDKLHREIMRPIYRMRIRRFSSRTKR</sequence>
<dbReference type="GO" id="GO:0016740">
    <property type="term" value="F:transferase activity"/>
    <property type="evidence" value="ECO:0007669"/>
    <property type="project" value="UniProtKB-KW"/>
</dbReference>
<dbReference type="Proteomes" id="UP000245865">
    <property type="component" value="Unassembled WGS sequence"/>
</dbReference>
<keyword evidence="2" id="KW-0808">Transferase</keyword>
<evidence type="ECO:0000313" key="3">
    <source>
        <dbReference type="Proteomes" id="UP000245865"/>
    </source>
</evidence>